<dbReference type="PROSITE" id="PS01124">
    <property type="entry name" value="HTH_ARAC_FAMILY_2"/>
    <property type="match status" value="1"/>
</dbReference>
<dbReference type="InterPro" id="IPR018060">
    <property type="entry name" value="HTH_AraC"/>
</dbReference>
<evidence type="ECO:0000256" key="1">
    <source>
        <dbReference type="ARBA" id="ARBA00023015"/>
    </source>
</evidence>
<dbReference type="FunCoup" id="A0A517SJT1">
    <property type="interactions" value="27"/>
</dbReference>
<protein>
    <submittedName>
        <fullName evidence="5">Xylose operon regulatory protein</fullName>
    </submittedName>
</protein>
<dbReference type="EMBL" id="CP036271">
    <property type="protein sequence ID" value="QDT56375.1"/>
    <property type="molecule type" value="Genomic_DNA"/>
</dbReference>
<evidence type="ECO:0000256" key="3">
    <source>
        <dbReference type="ARBA" id="ARBA00023163"/>
    </source>
</evidence>
<evidence type="ECO:0000313" key="6">
    <source>
        <dbReference type="Proteomes" id="UP000315700"/>
    </source>
</evidence>
<dbReference type="CDD" id="cd01543">
    <property type="entry name" value="PBP1_XylR"/>
    <property type="match status" value="1"/>
</dbReference>
<dbReference type="Pfam" id="PF12833">
    <property type="entry name" value="HTH_18"/>
    <property type="match status" value="1"/>
</dbReference>
<keyword evidence="2" id="KW-0238">DNA-binding</keyword>
<dbReference type="InterPro" id="IPR018062">
    <property type="entry name" value="HTH_AraC-typ_CS"/>
</dbReference>
<dbReference type="SMART" id="SM00342">
    <property type="entry name" value="HTH_ARAC"/>
    <property type="match status" value="1"/>
</dbReference>
<reference evidence="5 6" key="1">
    <citation type="submission" date="2019-02" db="EMBL/GenBank/DDBJ databases">
        <title>Deep-cultivation of Planctomycetes and their phenomic and genomic characterization uncovers novel biology.</title>
        <authorList>
            <person name="Wiegand S."/>
            <person name="Jogler M."/>
            <person name="Boedeker C."/>
            <person name="Pinto D."/>
            <person name="Vollmers J."/>
            <person name="Rivas-Marin E."/>
            <person name="Kohn T."/>
            <person name="Peeters S.H."/>
            <person name="Heuer A."/>
            <person name="Rast P."/>
            <person name="Oberbeckmann S."/>
            <person name="Bunk B."/>
            <person name="Jeske O."/>
            <person name="Meyerdierks A."/>
            <person name="Storesund J.E."/>
            <person name="Kallscheuer N."/>
            <person name="Luecker S."/>
            <person name="Lage O.M."/>
            <person name="Pohl T."/>
            <person name="Merkel B.J."/>
            <person name="Hornburger P."/>
            <person name="Mueller R.-W."/>
            <person name="Bruemmer F."/>
            <person name="Labrenz M."/>
            <person name="Spormann A.M."/>
            <person name="Op den Camp H."/>
            <person name="Overmann J."/>
            <person name="Amann R."/>
            <person name="Jetten M.S.M."/>
            <person name="Mascher T."/>
            <person name="Medema M.H."/>
            <person name="Devos D.P."/>
            <person name="Kaster A.-K."/>
            <person name="Ovreas L."/>
            <person name="Rohde M."/>
            <person name="Galperin M.Y."/>
            <person name="Jogler C."/>
        </authorList>
    </citation>
    <scope>NUCLEOTIDE SEQUENCE [LARGE SCALE GENOMIC DNA]</scope>
    <source>
        <strain evidence="5 6">Pan44</strain>
    </source>
</reference>
<keyword evidence="3" id="KW-0804">Transcription</keyword>
<dbReference type="OrthoDB" id="9795616at2"/>
<evidence type="ECO:0000259" key="4">
    <source>
        <dbReference type="PROSITE" id="PS01124"/>
    </source>
</evidence>
<dbReference type="AlphaFoldDB" id="A0A517SJT1"/>
<keyword evidence="6" id="KW-1185">Reference proteome</keyword>
<dbReference type="InterPro" id="IPR009057">
    <property type="entry name" value="Homeodomain-like_sf"/>
</dbReference>
<dbReference type="SUPFAM" id="SSF46689">
    <property type="entry name" value="Homeodomain-like"/>
    <property type="match status" value="1"/>
</dbReference>
<dbReference type="Pfam" id="PF22177">
    <property type="entry name" value="PBP1_XylR"/>
    <property type="match status" value="1"/>
</dbReference>
<feature type="domain" description="HTH araC/xylS-type" evidence="4">
    <location>
        <begin position="292"/>
        <end position="390"/>
    </location>
</feature>
<dbReference type="InterPro" id="IPR020449">
    <property type="entry name" value="Tscrpt_reg_AraC-type_HTH"/>
</dbReference>
<evidence type="ECO:0000256" key="2">
    <source>
        <dbReference type="ARBA" id="ARBA00023125"/>
    </source>
</evidence>
<dbReference type="Gene3D" id="3.40.50.2300">
    <property type="match status" value="2"/>
</dbReference>
<organism evidence="5 6">
    <name type="scientific">Caulifigura coniformis</name>
    <dbReference type="NCBI Taxonomy" id="2527983"/>
    <lineage>
        <taxon>Bacteria</taxon>
        <taxon>Pseudomonadati</taxon>
        <taxon>Planctomycetota</taxon>
        <taxon>Planctomycetia</taxon>
        <taxon>Planctomycetales</taxon>
        <taxon>Planctomycetaceae</taxon>
        <taxon>Caulifigura</taxon>
    </lineage>
</organism>
<dbReference type="InterPro" id="IPR054031">
    <property type="entry name" value="XylR_PBP1"/>
</dbReference>
<name>A0A517SJT1_9PLAN</name>
<dbReference type="InterPro" id="IPR028082">
    <property type="entry name" value="Peripla_BP_I"/>
</dbReference>
<dbReference type="SUPFAM" id="SSF53822">
    <property type="entry name" value="Periplasmic binding protein-like I"/>
    <property type="match status" value="1"/>
</dbReference>
<dbReference type="InterPro" id="IPR046335">
    <property type="entry name" value="LacI/GalR-like_sensor"/>
</dbReference>
<accession>A0A517SJT1</accession>
<dbReference type="Pfam" id="PF13377">
    <property type="entry name" value="Peripla_BP_3"/>
    <property type="match status" value="1"/>
</dbReference>
<dbReference type="InParanoid" id="A0A517SJT1"/>
<dbReference type="GO" id="GO:0003700">
    <property type="term" value="F:DNA-binding transcription factor activity"/>
    <property type="evidence" value="ECO:0007669"/>
    <property type="project" value="InterPro"/>
</dbReference>
<dbReference type="KEGG" id="ccos:Pan44_44290"/>
<dbReference type="PANTHER" id="PTHR30146:SF24">
    <property type="entry name" value="XYLOSE OPERON REGULATORY PROTEIN"/>
    <property type="match status" value="1"/>
</dbReference>
<dbReference type="PANTHER" id="PTHR30146">
    <property type="entry name" value="LACI-RELATED TRANSCRIPTIONAL REPRESSOR"/>
    <property type="match status" value="1"/>
</dbReference>
<dbReference type="Gene3D" id="1.10.10.60">
    <property type="entry name" value="Homeodomain-like"/>
    <property type="match status" value="1"/>
</dbReference>
<dbReference type="RefSeq" id="WP_145033783.1">
    <property type="nucleotide sequence ID" value="NZ_CP036271.1"/>
</dbReference>
<dbReference type="GO" id="GO:0000976">
    <property type="term" value="F:transcription cis-regulatory region binding"/>
    <property type="evidence" value="ECO:0007669"/>
    <property type="project" value="TreeGrafter"/>
</dbReference>
<dbReference type="Proteomes" id="UP000315700">
    <property type="component" value="Chromosome"/>
</dbReference>
<gene>
    <name evidence="5" type="primary">xylR_4</name>
    <name evidence="5" type="ORF">Pan44_44290</name>
</gene>
<keyword evidence="1" id="KW-0805">Transcription regulation</keyword>
<sequence>MLERASRARSRRPRIALLIEYSNGYARELLRGIVAYVREHDSWSLLLPENEPGFDPLAPFPKQRVDGIIARVFDPALGRRLSTYEVPVVDVSGGRNFKFGSWVSINDRRLVRLGIDHLIERGFTRFAFYGDHRFQWSHYRETEFRDYANELGLESATFQPSTPLARNYSWSRADRELRAWVASLPKPVGVLTGDDLRGQQLLDACRSASIAVPEQVAVVGADNDELICELCEPRLSSVVPNTFRGGYLAGQLLDRMLSRGRGDSWEGIEIFPERVECRGSSDVLAFEDQLVARAVTLIREKAGMRLSVEDLARELDVSRRTLDIRFVDALRRTPHDEITRVRIGRVKTLLLSTSLPLSVIAAQTGFDHVEYFCAAFKREVGVTPGAYRNSHGVSAAGLGNALPAAEKA</sequence>
<dbReference type="PRINTS" id="PR00032">
    <property type="entry name" value="HTHARAC"/>
</dbReference>
<proteinExistence type="predicted"/>
<evidence type="ECO:0000313" key="5">
    <source>
        <dbReference type="EMBL" id="QDT56375.1"/>
    </source>
</evidence>
<dbReference type="PROSITE" id="PS00041">
    <property type="entry name" value="HTH_ARAC_FAMILY_1"/>
    <property type="match status" value="1"/>
</dbReference>